<dbReference type="GO" id="GO:0008343">
    <property type="term" value="P:adult feeding behavior"/>
    <property type="evidence" value="ECO:0007669"/>
    <property type="project" value="InterPro"/>
</dbReference>
<evidence type="ECO:0000256" key="3">
    <source>
        <dbReference type="ARBA" id="ARBA00022525"/>
    </source>
</evidence>
<dbReference type="GO" id="GO:0007186">
    <property type="term" value="P:G protein-coupled receptor signaling pathway"/>
    <property type="evidence" value="ECO:0007669"/>
    <property type="project" value="InterPro"/>
</dbReference>
<organism evidence="5 6">
    <name type="scientific">Aldrovandia affinis</name>
    <dbReference type="NCBI Taxonomy" id="143900"/>
    <lineage>
        <taxon>Eukaryota</taxon>
        <taxon>Metazoa</taxon>
        <taxon>Chordata</taxon>
        <taxon>Craniata</taxon>
        <taxon>Vertebrata</taxon>
        <taxon>Euteleostomi</taxon>
        <taxon>Actinopterygii</taxon>
        <taxon>Neopterygii</taxon>
        <taxon>Teleostei</taxon>
        <taxon>Notacanthiformes</taxon>
        <taxon>Halosauridae</taxon>
        <taxon>Aldrovandia</taxon>
    </lineage>
</organism>
<dbReference type="SUPFAM" id="SSF64546">
    <property type="entry name" value="Satiety factor CART (cocaine and amphetamine regulated transcript)"/>
    <property type="match status" value="1"/>
</dbReference>
<comment type="similarity">
    <text evidence="2">Belongs to the CART family.</text>
</comment>
<evidence type="ECO:0000256" key="4">
    <source>
        <dbReference type="ARBA" id="ARBA00023157"/>
    </source>
</evidence>
<evidence type="ECO:0000313" key="6">
    <source>
        <dbReference type="Proteomes" id="UP001221898"/>
    </source>
</evidence>
<dbReference type="EMBL" id="JAINUG010000337">
    <property type="protein sequence ID" value="KAJ8377913.1"/>
    <property type="molecule type" value="Genomic_DNA"/>
</dbReference>
<keyword evidence="3" id="KW-0964">Secreted</keyword>
<dbReference type="InterPro" id="IPR036722">
    <property type="entry name" value="CART_C_sf"/>
</dbReference>
<evidence type="ECO:0000313" key="5">
    <source>
        <dbReference type="EMBL" id="KAJ8377913.1"/>
    </source>
</evidence>
<comment type="subcellular location">
    <subcellularLocation>
        <location evidence="1">Secreted</location>
    </subcellularLocation>
</comment>
<keyword evidence="4" id="KW-1015">Disulfide bond</keyword>
<comment type="caution">
    <text evidence="5">The sequence shown here is derived from an EMBL/GenBank/DDBJ whole genome shotgun (WGS) entry which is preliminary data.</text>
</comment>
<keyword evidence="6" id="KW-1185">Reference proteome</keyword>
<dbReference type="GO" id="GO:0005615">
    <property type="term" value="C:extracellular space"/>
    <property type="evidence" value="ECO:0007669"/>
    <property type="project" value="InterPro"/>
</dbReference>
<evidence type="ECO:0000256" key="2">
    <source>
        <dbReference type="ARBA" id="ARBA00005294"/>
    </source>
</evidence>
<dbReference type="Gene3D" id="4.10.40.30">
    <property type="entry name" value="CART, C-terminal domain"/>
    <property type="match status" value="1"/>
</dbReference>
<dbReference type="GO" id="GO:0043410">
    <property type="term" value="P:positive regulation of MAPK cascade"/>
    <property type="evidence" value="ECO:0007669"/>
    <property type="project" value="InterPro"/>
</dbReference>
<dbReference type="Pfam" id="PF06373">
    <property type="entry name" value="CART"/>
    <property type="match status" value="1"/>
</dbReference>
<name>A0AAD7RDG4_9TELE</name>
<dbReference type="PANTHER" id="PTHR16655">
    <property type="entry name" value="COCAINE AND AMPHETAMINE REGULATED TRANSCRIPT PROTEIN"/>
    <property type="match status" value="1"/>
</dbReference>
<dbReference type="GO" id="GO:0005184">
    <property type="term" value="F:neuropeptide hormone activity"/>
    <property type="evidence" value="ECO:0007669"/>
    <property type="project" value="InterPro"/>
</dbReference>
<dbReference type="GO" id="GO:0032099">
    <property type="term" value="P:negative regulation of appetite"/>
    <property type="evidence" value="ECO:0007669"/>
    <property type="project" value="InterPro"/>
</dbReference>
<sequence length="140" mass="16603">MTTELIPTCFFFYRKSRLMSSLKVLCFALLVIGYMHSWTAQVHARWAEDLPLEPVDTEQQKKEMMSVLHNVLKDIHRRRMAILERRFSRLPGVCKRLRKRIRTILCNVSNTCSVKKGSRQGQLCRCPRGSKCNYFFLKRY</sequence>
<proteinExistence type="inferred from homology"/>
<dbReference type="PANTHER" id="PTHR16655:SF4">
    <property type="entry name" value="COCAINE- AND AMPHETAMINE-REGULATED TRANSCRIPT PROTEIN"/>
    <property type="match status" value="1"/>
</dbReference>
<dbReference type="Proteomes" id="UP001221898">
    <property type="component" value="Unassembled WGS sequence"/>
</dbReference>
<dbReference type="InterPro" id="IPR009106">
    <property type="entry name" value="CART"/>
</dbReference>
<dbReference type="AlphaFoldDB" id="A0AAD7RDG4"/>
<evidence type="ECO:0000256" key="1">
    <source>
        <dbReference type="ARBA" id="ARBA00004613"/>
    </source>
</evidence>
<accession>A0AAD7RDG4</accession>
<dbReference type="GO" id="GO:0009267">
    <property type="term" value="P:cellular response to starvation"/>
    <property type="evidence" value="ECO:0007669"/>
    <property type="project" value="InterPro"/>
</dbReference>
<evidence type="ECO:0008006" key="7">
    <source>
        <dbReference type="Google" id="ProtNLM"/>
    </source>
</evidence>
<gene>
    <name evidence="5" type="ORF">AAFF_G00250640</name>
</gene>
<reference evidence="5" key="1">
    <citation type="journal article" date="2023" name="Science">
        <title>Genome structures resolve the early diversification of teleost fishes.</title>
        <authorList>
            <person name="Parey E."/>
            <person name="Louis A."/>
            <person name="Montfort J."/>
            <person name="Bouchez O."/>
            <person name="Roques C."/>
            <person name="Iampietro C."/>
            <person name="Lluch J."/>
            <person name="Castinel A."/>
            <person name="Donnadieu C."/>
            <person name="Desvignes T."/>
            <person name="Floi Bucao C."/>
            <person name="Jouanno E."/>
            <person name="Wen M."/>
            <person name="Mejri S."/>
            <person name="Dirks R."/>
            <person name="Jansen H."/>
            <person name="Henkel C."/>
            <person name="Chen W.J."/>
            <person name="Zahm M."/>
            <person name="Cabau C."/>
            <person name="Klopp C."/>
            <person name="Thompson A.W."/>
            <person name="Robinson-Rechavi M."/>
            <person name="Braasch I."/>
            <person name="Lecointre G."/>
            <person name="Bobe J."/>
            <person name="Postlethwait J.H."/>
            <person name="Berthelot C."/>
            <person name="Roest Crollius H."/>
            <person name="Guiguen Y."/>
        </authorList>
    </citation>
    <scope>NUCLEOTIDE SEQUENCE</scope>
    <source>
        <strain evidence="5">NC1722</strain>
    </source>
</reference>
<protein>
    <recommendedName>
        <fullName evidence="7">Cocaine- and amphetamine-regulated transcript protein</fullName>
    </recommendedName>
</protein>